<evidence type="ECO:0000256" key="2">
    <source>
        <dbReference type="SAM" id="MobiDB-lite"/>
    </source>
</evidence>
<evidence type="ECO:0000313" key="4">
    <source>
        <dbReference type="Proteomes" id="UP000694888"/>
    </source>
</evidence>
<dbReference type="PANTHER" id="PTHR23032:SF13">
    <property type="entry name" value="BRO1 DOMAIN-CONTAINING PROTEIN BROX"/>
    <property type="match status" value="1"/>
</dbReference>
<dbReference type="SMART" id="SM01041">
    <property type="entry name" value="BRO1"/>
    <property type="match status" value="1"/>
</dbReference>
<feature type="region of interest" description="Disordered" evidence="2">
    <location>
        <begin position="377"/>
        <end position="421"/>
    </location>
</feature>
<dbReference type="GeneID" id="101845683"/>
<name>A0ABM0JLB2_APLCA</name>
<dbReference type="Proteomes" id="UP000694888">
    <property type="component" value="Unplaced"/>
</dbReference>
<dbReference type="PANTHER" id="PTHR23032">
    <property type="entry name" value="BRO1 DOMAIN-CONTAINING PROTEIN BROX"/>
    <property type="match status" value="1"/>
</dbReference>
<protein>
    <submittedName>
        <fullName evidence="5">BRO1 domain-containing protein BROX</fullName>
    </submittedName>
</protein>
<feature type="compositionally biased region" description="Basic and acidic residues" evidence="2">
    <location>
        <begin position="383"/>
        <end position="413"/>
    </location>
</feature>
<evidence type="ECO:0000259" key="3">
    <source>
        <dbReference type="PROSITE" id="PS51180"/>
    </source>
</evidence>
<organism evidence="4 5">
    <name type="scientific">Aplysia californica</name>
    <name type="common">California sea hare</name>
    <dbReference type="NCBI Taxonomy" id="6500"/>
    <lineage>
        <taxon>Eukaryota</taxon>
        <taxon>Metazoa</taxon>
        <taxon>Spiralia</taxon>
        <taxon>Lophotrochozoa</taxon>
        <taxon>Mollusca</taxon>
        <taxon>Gastropoda</taxon>
        <taxon>Heterobranchia</taxon>
        <taxon>Euthyneura</taxon>
        <taxon>Tectipleura</taxon>
        <taxon>Aplysiida</taxon>
        <taxon>Aplysioidea</taxon>
        <taxon>Aplysiidae</taxon>
        <taxon>Aplysia</taxon>
    </lineage>
</organism>
<evidence type="ECO:0000256" key="1">
    <source>
        <dbReference type="ARBA" id="ARBA00008901"/>
    </source>
</evidence>
<dbReference type="PROSITE" id="PS51180">
    <property type="entry name" value="BRO1"/>
    <property type="match status" value="1"/>
</dbReference>
<dbReference type="InterPro" id="IPR038499">
    <property type="entry name" value="BRO1_sf"/>
</dbReference>
<dbReference type="InterPro" id="IPR038898">
    <property type="entry name" value="BROX"/>
</dbReference>
<dbReference type="InterPro" id="IPR004328">
    <property type="entry name" value="BRO1_dom"/>
</dbReference>
<reference evidence="5" key="1">
    <citation type="submission" date="2025-08" db="UniProtKB">
        <authorList>
            <consortium name="RefSeq"/>
        </authorList>
    </citation>
    <scope>IDENTIFICATION</scope>
</reference>
<evidence type="ECO:0000313" key="5">
    <source>
        <dbReference type="RefSeq" id="XP_005096385.2"/>
    </source>
</evidence>
<comment type="similarity">
    <text evidence="1">Belongs to the BROX family.</text>
</comment>
<accession>A0ABM0JLB2</accession>
<keyword evidence="4" id="KW-1185">Reference proteome</keyword>
<proteinExistence type="inferred from homology"/>
<sequence length="421" mass="47362">MAYWFHRNPLKATAPVNFELHGISTNEATRKIFSDLRMLRGKLLDLLTDPNHSQETVGKACTDYLSLLQGMCIPMDPKEPENKLQKLIKFKWTNSLLGNIPTECTDTMFECFCMLFNVALWFSKHAAKLAAKDTPDMEEAKEIHKCLRTAAGMFKFCKDELRGKLLDVPAEGAQDSDSRILDAYIQQCTAEAQEITLARAIELKHAVGLIAALAYETSEMYQRGDDALASLDQKDVGKWRKYFQLKAKFYLSCAHSYNGESLLNQDKCGDAIRGLKESVDLYDKSELLCKEYASTKGAGTTARPQNHLFFRKLGPIVKRTLEKCERENGLIYHQKVSFDPPALELKATYGLVSPEEFTTPALHQLWSADVYSKFSTTNVPKPQAEKPKDKDEKPAPLPSVKEKEVPMSDKDPKNNSGCVVS</sequence>
<feature type="domain" description="BRO1" evidence="3">
    <location>
        <begin position="1"/>
        <end position="407"/>
    </location>
</feature>
<dbReference type="Gene3D" id="1.25.40.280">
    <property type="entry name" value="alix/aip1 like domains"/>
    <property type="match status" value="1"/>
</dbReference>
<gene>
    <name evidence="5" type="primary">LOC101845683</name>
</gene>
<dbReference type="RefSeq" id="XP_005096385.2">
    <property type="nucleotide sequence ID" value="XM_005096328.3"/>
</dbReference>
<dbReference type="Pfam" id="PF03097">
    <property type="entry name" value="BRO1"/>
    <property type="match status" value="1"/>
</dbReference>